<dbReference type="InterPro" id="IPR001509">
    <property type="entry name" value="Epimerase_deHydtase"/>
</dbReference>
<evidence type="ECO:0000313" key="3">
    <source>
        <dbReference type="Proteomes" id="UP000270261"/>
    </source>
</evidence>
<reference evidence="2 3" key="1">
    <citation type="submission" date="2018-11" db="EMBL/GenBank/DDBJ databases">
        <title>Genome sequencing of Lautropia sp. KCOM 2505 (= ChDC F240).</title>
        <authorList>
            <person name="Kook J.-K."/>
            <person name="Park S.-N."/>
            <person name="Lim Y.K."/>
        </authorList>
    </citation>
    <scope>NUCLEOTIDE SEQUENCE [LARGE SCALE GENOMIC DNA]</scope>
    <source>
        <strain evidence="2 3">KCOM 2505</strain>
    </source>
</reference>
<comment type="caution">
    <text evidence="2">The sequence shown here is derived from an EMBL/GenBank/DDBJ whole genome shotgun (WGS) entry which is preliminary data.</text>
</comment>
<dbReference type="Proteomes" id="UP000270261">
    <property type="component" value="Unassembled WGS sequence"/>
</dbReference>
<dbReference type="InterPro" id="IPR050177">
    <property type="entry name" value="Lipid_A_modif_metabolic_enz"/>
</dbReference>
<dbReference type="PANTHER" id="PTHR43245">
    <property type="entry name" value="BIFUNCTIONAL POLYMYXIN RESISTANCE PROTEIN ARNA"/>
    <property type="match status" value="1"/>
</dbReference>
<dbReference type="PANTHER" id="PTHR43245:SF58">
    <property type="entry name" value="BLL5923 PROTEIN"/>
    <property type="match status" value="1"/>
</dbReference>
<dbReference type="EMBL" id="RRUE01000002">
    <property type="protein sequence ID" value="RRN44335.1"/>
    <property type="molecule type" value="Genomic_DNA"/>
</dbReference>
<dbReference type="InterPro" id="IPR036291">
    <property type="entry name" value="NAD(P)-bd_dom_sf"/>
</dbReference>
<gene>
    <name evidence="2" type="ORF">EHV23_13530</name>
</gene>
<dbReference type="AlphaFoldDB" id="A0A426FNT9"/>
<dbReference type="Gene3D" id="3.40.50.720">
    <property type="entry name" value="NAD(P)-binding Rossmann-like Domain"/>
    <property type="match status" value="1"/>
</dbReference>
<sequence>MEDPISKPPPSHGCVVVTGAAGFIGRHLVRQLLDAGHAVRAVTRDPDQLRRNWPDGWPAESTAPALQLVRHPGVDAGADWQPLLAGAVAVVHGAGIAHVPLDANRNSQRQLWRVNVRGPRQLALAAARAGVKQMIFLSSIKAAGEWSTPGHPLREDDPPRPEDCYGYAKLAAERHLQRLSINHGGRLLALPDPLPAFTVAPFAAPPDRNTASGRERLRITTIRPPLVYGPGVKANFAALQKLAASGLPLPLGRVNNARSFLGIDNLCDAILQILAHPERAGGLYHLSDGPAVSTPALIRAMADAAGRPVRLLDVPPGLMAGLTRLIGKPGIWQRLAGTLAVDNQRFCRQFGWTPPVPLEEGLRRMQNGGS</sequence>
<feature type="domain" description="NAD-dependent epimerase/dehydratase" evidence="1">
    <location>
        <begin position="15"/>
        <end position="280"/>
    </location>
</feature>
<evidence type="ECO:0000259" key="1">
    <source>
        <dbReference type="Pfam" id="PF01370"/>
    </source>
</evidence>
<evidence type="ECO:0000313" key="2">
    <source>
        <dbReference type="EMBL" id="RRN44335.1"/>
    </source>
</evidence>
<dbReference type="SUPFAM" id="SSF51735">
    <property type="entry name" value="NAD(P)-binding Rossmann-fold domains"/>
    <property type="match status" value="1"/>
</dbReference>
<dbReference type="RefSeq" id="WP_125096530.1">
    <property type="nucleotide sequence ID" value="NZ_RRUE01000002.1"/>
</dbReference>
<name>A0A426FNT9_9BURK</name>
<proteinExistence type="predicted"/>
<dbReference type="Pfam" id="PF01370">
    <property type="entry name" value="Epimerase"/>
    <property type="match status" value="1"/>
</dbReference>
<keyword evidence="3" id="KW-1185">Reference proteome</keyword>
<protein>
    <submittedName>
        <fullName evidence="2">NAD-dependent epimerase/dehydratase family protein</fullName>
    </submittedName>
</protein>
<accession>A0A426FNT9</accession>
<organism evidence="2 3">
    <name type="scientific">Lautropia dentalis</name>
    <dbReference type="NCBI Taxonomy" id="2490857"/>
    <lineage>
        <taxon>Bacteria</taxon>
        <taxon>Pseudomonadati</taxon>
        <taxon>Pseudomonadota</taxon>
        <taxon>Betaproteobacteria</taxon>
        <taxon>Burkholderiales</taxon>
        <taxon>Burkholderiaceae</taxon>
        <taxon>Lautropia</taxon>
    </lineage>
</organism>